<evidence type="ECO:0000313" key="2">
    <source>
        <dbReference type="Proteomes" id="UP001227268"/>
    </source>
</evidence>
<reference evidence="1" key="1">
    <citation type="submission" date="2023-04" db="EMBL/GenBank/DDBJ databases">
        <title>Draft Genome sequencing of Naganishia species isolated from polar environments using Oxford Nanopore Technology.</title>
        <authorList>
            <person name="Leo P."/>
            <person name="Venkateswaran K."/>
        </authorList>
    </citation>
    <scope>NUCLEOTIDE SEQUENCE</scope>
    <source>
        <strain evidence="1">MNA-CCFEE 5423</strain>
    </source>
</reference>
<dbReference type="EMBL" id="JASBWT010000012">
    <property type="protein sequence ID" value="KAJ9099937.1"/>
    <property type="molecule type" value="Genomic_DNA"/>
</dbReference>
<accession>A0ACC2VKX5</accession>
<gene>
    <name evidence="1" type="ORF">QFC21_003943</name>
</gene>
<sequence length="907" mass="97543">MKDTPRPTPSTSGYDPTLNPLPPDAIRAPPGERQIAYPPEFPRAKIQGNGTVHLGVRPRSVPAPVPVASSADDNQAAAAAAGTQAHRRPGYGELGQEADPEKVRATNRSFPRGVRVPDDDNDGNIDAREAATTISTFTPAEDRRARPKMTLEQAVKQYDRTHPPSTPSSRHTPSTSTSRAARPSVEEQVKDDVRSHDGVYTYDYSTTPGTTTSSQPGEPKTRNAGAAQDDGDAHARSERGYPEPPVTDEAYGVPFGKRLKAMIKLRGQAERAGLVPSLSSSFEASAALFSASSSLSSSLESLNGVQARSGLTRRPATSGAVDSVGGRREAQGSPRKTKGKAAERTTVADAGYRDGEADGRSSTPSTPRPFATSRRPRQISSPPRSEQFGTTTSTSTPTAAARANIRRKPVPEYVIACSPSRVSTESESTQLLKKQKSEPGMGGGGDSAARVGRREKRRREKERDRGANDSEVMSLAMAAKRKHGRSQSDQPHLSTDSRSQRDIPGTTEDDPYYMPLKGLSARSQSQLVHGTEIRPRPPASGQIALRGGLEVPPMPEGEEYDSETEAERQAAWEEYYRLQAVAAAAAGMFDGSQKIGYDDGAYPAVEEWVDTQSQTQTNLLHAFVFSPNPSLTMFMYPPPFFGGPIHHSPGFPYNVGAVPEFTTAAPGKMPAVRPPPMGSMGAPMGPMGMPIHPGQQQQPPMFYGFQHPGMMPPQHMMGGGEYGPMGMDPGAYEGEVEYAAAQRHPGVPIAGPPARAKHSARPVPMSSNSRRDVRFAGVSEAPPKLATRHSGYTGWRYPAQQGAYMSQEHTPVSSAMTSPTADSADPMEAYSPRGSYAQQGYYGYSPYPSYPNTPSVNSGAGYNAQSDPFNFEEMSNAVHQAAVPKQKGGEQHSLQDRRKKSWYGPRQ</sequence>
<comment type="caution">
    <text evidence="1">The sequence shown here is derived from an EMBL/GenBank/DDBJ whole genome shotgun (WGS) entry which is preliminary data.</text>
</comment>
<organism evidence="1 2">
    <name type="scientific">Naganishia friedmannii</name>
    <dbReference type="NCBI Taxonomy" id="89922"/>
    <lineage>
        <taxon>Eukaryota</taxon>
        <taxon>Fungi</taxon>
        <taxon>Dikarya</taxon>
        <taxon>Basidiomycota</taxon>
        <taxon>Agaricomycotina</taxon>
        <taxon>Tremellomycetes</taxon>
        <taxon>Filobasidiales</taxon>
        <taxon>Filobasidiaceae</taxon>
        <taxon>Naganishia</taxon>
    </lineage>
</organism>
<protein>
    <submittedName>
        <fullName evidence="1">Uncharacterized protein</fullName>
    </submittedName>
</protein>
<keyword evidence="2" id="KW-1185">Reference proteome</keyword>
<dbReference type="Proteomes" id="UP001227268">
    <property type="component" value="Unassembled WGS sequence"/>
</dbReference>
<evidence type="ECO:0000313" key="1">
    <source>
        <dbReference type="EMBL" id="KAJ9099937.1"/>
    </source>
</evidence>
<proteinExistence type="predicted"/>
<name>A0ACC2VKX5_9TREE</name>